<evidence type="ECO:0000313" key="2">
    <source>
        <dbReference type="Proteomes" id="UP000007013"/>
    </source>
</evidence>
<evidence type="ECO:0000313" key="1">
    <source>
        <dbReference type="EMBL" id="ACB75052.1"/>
    </source>
</evidence>
<proteinExistence type="predicted"/>
<dbReference type="EMBL" id="CP001032">
    <property type="protein sequence ID" value="ACB75052.1"/>
    <property type="molecule type" value="Genomic_DNA"/>
</dbReference>
<sequence length="196" mass="21931">MRRCVSLTRPLRLVIGSERQDMPGWIRTDIEYLNILRPEDWARYFEPDTIDALLAEHVWEHLTVAEGIAASHLCFRYLRTGGRLRLAVPDGFHPDPTYLDCVRPGGTGSGADDHKVLYTHQTLRSALAAVGFEVELLEYFDAAGVHHARPWDPADGMIQRSARFDPRNAGGRLCYTSLLVDAYKPLASGKPCPNAC</sequence>
<keyword evidence="2" id="KW-1185">Reference proteome</keyword>
<reference evidence="1 2" key="1">
    <citation type="journal article" date="2011" name="J. Bacteriol.">
        <title>Genome sequence of the verrucomicrobium Opitutus terrae PB90-1, an abundant inhabitant of rice paddy soil ecosystems.</title>
        <authorList>
            <person name="van Passel M.W."/>
            <person name="Kant R."/>
            <person name="Palva A."/>
            <person name="Copeland A."/>
            <person name="Lucas S."/>
            <person name="Lapidus A."/>
            <person name="Glavina del Rio T."/>
            <person name="Pitluck S."/>
            <person name="Goltsman E."/>
            <person name="Clum A."/>
            <person name="Sun H."/>
            <person name="Schmutz J."/>
            <person name="Larimer F.W."/>
            <person name="Land M.L."/>
            <person name="Hauser L."/>
            <person name="Kyrpides N."/>
            <person name="Mikhailova N."/>
            <person name="Richardson P.P."/>
            <person name="Janssen P.H."/>
            <person name="de Vos W.M."/>
            <person name="Smidt H."/>
        </authorList>
    </citation>
    <scope>NUCLEOTIDE SEQUENCE [LARGE SCALE GENOMIC DNA]</scope>
    <source>
        <strain evidence="2">DSM 11246 / JCM 15787 / PB90-1</strain>
    </source>
</reference>
<dbReference type="Proteomes" id="UP000007013">
    <property type="component" value="Chromosome"/>
</dbReference>
<dbReference type="KEGG" id="ote:Oter_1768"/>
<dbReference type="STRING" id="452637.Oter_1768"/>
<gene>
    <name evidence="1" type="ordered locus">Oter_1768</name>
</gene>
<dbReference type="InterPro" id="IPR029063">
    <property type="entry name" value="SAM-dependent_MTases_sf"/>
</dbReference>
<dbReference type="HOGENOM" id="CLU_125330_0_0_0"/>
<dbReference type="SUPFAM" id="SSF53335">
    <property type="entry name" value="S-adenosyl-L-methionine-dependent methyltransferases"/>
    <property type="match status" value="1"/>
</dbReference>
<accession>B1ZVW6</accession>
<dbReference type="AlphaFoldDB" id="B1ZVW6"/>
<evidence type="ECO:0008006" key="3">
    <source>
        <dbReference type="Google" id="ProtNLM"/>
    </source>
</evidence>
<dbReference type="Gene3D" id="3.40.50.150">
    <property type="entry name" value="Vaccinia Virus protein VP39"/>
    <property type="match status" value="1"/>
</dbReference>
<name>B1ZVW6_OPITP</name>
<organism evidence="1 2">
    <name type="scientific">Opitutus terrae (strain DSM 11246 / JCM 15787 / PB90-1)</name>
    <dbReference type="NCBI Taxonomy" id="452637"/>
    <lineage>
        <taxon>Bacteria</taxon>
        <taxon>Pseudomonadati</taxon>
        <taxon>Verrucomicrobiota</taxon>
        <taxon>Opitutia</taxon>
        <taxon>Opitutales</taxon>
        <taxon>Opitutaceae</taxon>
        <taxon>Opitutus</taxon>
    </lineage>
</organism>
<protein>
    <recommendedName>
        <fullName evidence="3">Methyltransferase type 11 domain-containing protein</fullName>
    </recommendedName>
</protein>
<dbReference type="eggNOG" id="COG4627">
    <property type="taxonomic scope" value="Bacteria"/>
</dbReference>